<evidence type="ECO:0000313" key="2">
    <source>
        <dbReference type="Proteomes" id="UP000593573"/>
    </source>
</evidence>
<keyword evidence="2" id="KW-1185">Reference proteome</keyword>
<sequence>MWGLQLGPFTWDLGSYWLCIVTDDGYKKKIREMTNAWKQIHQMKRFAVGPMSTPEYSGWWSKRINDNIPGPSQEGV</sequence>
<protein>
    <submittedName>
        <fullName evidence="1">Uncharacterized protein</fullName>
    </submittedName>
</protein>
<accession>A0A7J8TVI5</accession>
<dbReference type="Proteomes" id="UP000593573">
    <property type="component" value="Unassembled WGS sequence"/>
</dbReference>
<evidence type="ECO:0000313" key="1">
    <source>
        <dbReference type="EMBL" id="MBA0642218.1"/>
    </source>
</evidence>
<proteinExistence type="predicted"/>
<gene>
    <name evidence="1" type="ORF">Goklo_026648</name>
</gene>
<name>A0A7J8TVI5_9ROSI</name>
<dbReference type="EMBL" id="JABFAB010000002">
    <property type="protein sequence ID" value="MBA0642218.1"/>
    <property type="molecule type" value="Genomic_DNA"/>
</dbReference>
<reference evidence="1 2" key="1">
    <citation type="journal article" date="2019" name="Genome Biol. Evol.">
        <title>Insights into the evolution of the New World diploid cottons (Gossypium, subgenus Houzingenia) based on genome sequencing.</title>
        <authorList>
            <person name="Grover C.E."/>
            <person name="Arick M.A. 2nd"/>
            <person name="Thrash A."/>
            <person name="Conover J.L."/>
            <person name="Sanders W.S."/>
            <person name="Peterson D.G."/>
            <person name="Frelichowski J.E."/>
            <person name="Scheffler J.A."/>
            <person name="Scheffler B.E."/>
            <person name="Wendel J.F."/>
        </authorList>
    </citation>
    <scope>NUCLEOTIDE SEQUENCE [LARGE SCALE GENOMIC DNA]</scope>
    <source>
        <strain evidence="1">57</strain>
        <tissue evidence="1">Leaf</tissue>
    </source>
</reference>
<dbReference type="PANTHER" id="PTHR48200:SF1">
    <property type="entry name" value="AMINOTRANSFERASE-LIKE PLANT MOBILE DOMAIN-CONTAINING PROTEIN"/>
    <property type="match status" value="1"/>
</dbReference>
<feature type="non-terminal residue" evidence="1">
    <location>
        <position position="76"/>
    </location>
</feature>
<dbReference type="OrthoDB" id="1000158at2759"/>
<dbReference type="AlphaFoldDB" id="A0A7J8TVI5"/>
<comment type="caution">
    <text evidence="1">The sequence shown here is derived from an EMBL/GenBank/DDBJ whole genome shotgun (WGS) entry which is preliminary data.</text>
</comment>
<organism evidence="1 2">
    <name type="scientific">Gossypium klotzschianum</name>
    <dbReference type="NCBI Taxonomy" id="34286"/>
    <lineage>
        <taxon>Eukaryota</taxon>
        <taxon>Viridiplantae</taxon>
        <taxon>Streptophyta</taxon>
        <taxon>Embryophyta</taxon>
        <taxon>Tracheophyta</taxon>
        <taxon>Spermatophyta</taxon>
        <taxon>Magnoliopsida</taxon>
        <taxon>eudicotyledons</taxon>
        <taxon>Gunneridae</taxon>
        <taxon>Pentapetalae</taxon>
        <taxon>rosids</taxon>
        <taxon>malvids</taxon>
        <taxon>Malvales</taxon>
        <taxon>Malvaceae</taxon>
        <taxon>Malvoideae</taxon>
        <taxon>Gossypium</taxon>
    </lineage>
</organism>
<dbReference type="PANTHER" id="PTHR48200">
    <property type="entry name" value="PROTEIN, PUTATIVE-RELATED"/>
    <property type="match status" value="1"/>
</dbReference>